<evidence type="ECO:0000313" key="2">
    <source>
        <dbReference type="EMBL" id="RAO67480.1"/>
    </source>
</evidence>
<dbReference type="OrthoDB" id="38045at2759"/>
<reference evidence="2 3" key="1">
    <citation type="journal article" date="2017" name="Biotechnol. Biofuels">
        <title>Differential beta-glucosidase expression as a function of carbon source availability in Talaromyces amestolkiae: a genomic and proteomic approach.</title>
        <authorList>
            <person name="de Eugenio L.I."/>
            <person name="Mendez-Liter J.A."/>
            <person name="Nieto-Dominguez M."/>
            <person name="Alonso L."/>
            <person name="Gil-Munoz J."/>
            <person name="Barriuso J."/>
            <person name="Prieto A."/>
            <person name="Martinez M.J."/>
        </authorList>
    </citation>
    <scope>NUCLEOTIDE SEQUENCE [LARGE SCALE GENOMIC DNA]</scope>
    <source>
        <strain evidence="2 3">CIB</strain>
    </source>
</reference>
<dbReference type="FunFam" id="3.50.50.60:FF:000220">
    <property type="entry name" value="UDP-galactopyranose mutase"/>
    <property type="match status" value="1"/>
</dbReference>
<name>A0A364KV95_TALAM</name>
<dbReference type="InterPro" id="IPR002937">
    <property type="entry name" value="Amino_oxidase"/>
</dbReference>
<comment type="caution">
    <text evidence="2">The sequence shown here is derived from an EMBL/GenBank/DDBJ whole genome shotgun (WGS) entry which is preliminary data.</text>
</comment>
<dbReference type="GeneID" id="63792708"/>
<proteinExistence type="predicted"/>
<protein>
    <recommendedName>
        <fullName evidence="1">Amine oxidase domain-containing protein</fullName>
    </recommendedName>
</protein>
<dbReference type="InterPro" id="IPR036188">
    <property type="entry name" value="FAD/NAD-bd_sf"/>
</dbReference>
<dbReference type="Proteomes" id="UP000249363">
    <property type="component" value="Unassembled WGS sequence"/>
</dbReference>
<dbReference type="STRING" id="1196081.A0A364KV95"/>
<sequence>MTSKNISVDILIIGAGPTGLGAAKRLHQLGGPSWLIVDSNTKAGGLATTDTTPEGFLFDVGGHVIFSHYSYFDDVLAEALPLPTDWYTHQRISYVRYKDLWVPFPFQNNISMLPKADQVKCIEALIDAALEARVANSKPKTFDEWIDRNLGKGINDIYMRPYNFKVWAVPTTMMQCSWLGERVAAPNLKALTTNVILHKVAGNWGPNAVFKFPARHGTGGIWTAVADTLPDAAKRLGPQTGAVKSVDAAAKRVVLEDGTVVNYGKLISTMPVDSLVEKMGDEKGVEFAKDLFFSSTNVIGVGIRGQRPERIGDKCWLYFGEDNCPFYRATIFSNYSPHNTPTEDVKLPTLQLANGKPSPDKKPQSGPYWSIMLEVSESALKPVNQETIVAESIQGLVNTELLRPDEEIVSIYHRRFHHGYPTPTIARDAALEKLLPHLEKQDILSRGRFGSWKYEVGNQDHSFMLGVEAVDRIVNGGVELTLNHPDFVNGRANTERRLGRN</sequence>
<dbReference type="SUPFAM" id="SSF51971">
    <property type="entry name" value="Nucleotide-binding domain"/>
    <property type="match status" value="1"/>
</dbReference>
<evidence type="ECO:0000259" key="1">
    <source>
        <dbReference type="Pfam" id="PF01593"/>
    </source>
</evidence>
<dbReference type="EMBL" id="MIKG01000005">
    <property type="protein sequence ID" value="RAO67480.1"/>
    <property type="molecule type" value="Genomic_DNA"/>
</dbReference>
<gene>
    <name evidence="2" type="ORF">BHQ10_003492</name>
</gene>
<dbReference type="Pfam" id="PF01593">
    <property type="entry name" value="Amino_oxidase"/>
    <property type="match status" value="1"/>
</dbReference>
<dbReference type="AlphaFoldDB" id="A0A364KV95"/>
<feature type="domain" description="Amine oxidase" evidence="1">
    <location>
        <begin position="18"/>
        <end position="276"/>
    </location>
</feature>
<dbReference type="Gene3D" id="3.50.50.60">
    <property type="entry name" value="FAD/NAD(P)-binding domain"/>
    <property type="match status" value="1"/>
</dbReference>
<dbReference type="GO" id="GO:0016491">
    <property type="term" value="F:oxidoreductase activity"/>
    <property type="evidence" value="ECO:0007669"/>
    <property type="project" value="InterPro"/>
</dbReference>
<accession>A0A364KV95</accession>
<dbReference type="RefSeq" id="XP_040731996.1">
    <property type="nucleotide sequence ID" value="XM_040875754.1"/>
</dbReference>
<evidence type="ECO:0000313" key="3">
    <source>
        <dbReference type="Proteomes" id="UP000249363"/>
    </source>
</evidence>
<dbReference type="PANTHER" id="PTHR43734">
    <property type="entry name" value="PHYTOENE DESATURASE"/>
    <property type="match status" value="1"/>
</dbReference>
<organism evidence="2 3">
    <name type="scientific">Talaromyces amestolkiae</name>
    <dbReference type="NCBI Taxonomy" id="1196081"/>
    <lineage>
        <taxon>Eukaryota</taxon>
        <taxon>Fungi</taxon>
        <taxon>Dikarya</taxon>
        <taxon>Ascomycota</taxon>
        <taxon>Pezizomycotina</taxon>
        <taxon>Eurotiomycetes</taxon>
        <taxon>Eurotiomycetidae</taxon>
        <taxon>Eurotiales</taxon>
        <taxon>Trichocomaceae</taxon>
        <taxon>Talaromyces</taxon>
        <taxon>Talaromyces sect. Talaromyces</taxon>
    </lineage>
</organism>
<keyword evidence="3" id="KW-1185">Reference proteome</keyword>
<dbReference type="PANTHER" id="PTHR43734:SF4">
    <property type="entry name" value="AMINE OXIDASE DOMAIN-CONTAINING PROTEIN"/>
    <property type="match status" value="1"/>
</dbReference>